<feature type="domain" description="MBD" evidence="5">
    <location>
        <begin position="867"/>
        <end position="943"/>
    </location>
</feature>
<comment type="caution">
    <text evidence="6">The sequence shown here is derived from an EMBL/GenBank/DDBJ whole genome shotgun (WGS) entry which is preliminary data.</text>
</comment>
<dbReference type="Pfam" id="PF01429">
    <property type="entry name" value="MBD"/>
    <property type="match status" value="3"/>
</dbReference>
<evidence type="ECO:0000259" key="5">
    <source>
        <dbReference type="PROSITE" id="PS50982"/>
    </source>
</evidence>
<accession>A0AAV2PJ73</accession>
<dbReference type="InterPro" id="IPR050688">
    <property type="entry name" value="Zinc_finger/UBP_domain"/>
</dbReference>
<dbReference type="Proteomes" id="UP001497623">
    <property type="component" value="Unassembled WGS sequence"/>
</dbReference>
<dbReference type="AlphaFoldDB" id="A0AAV2PJ73"/>
<dbReference type="InterPro" id="IPR016177">
    <property type="entry name" value="DNA-bd_dom_sf"/>
</dbReference>
<name>A0AAV2PJ73_MEGNR</name>
<dbReference type="SMART" id="SM00391">
    <property type="entry name" value="MBD"/>
    <property type="match status" value="3"/>
</dbReference>
<dbReference type="PROSITE" id="PS50982">
    <property type="entry name" value="MBD"/>
    <property type="match status" value="5"/>
</dbReference>
<dbReference type="GO" id="GO:0008270">
    <property type="term" value="F:zinc ion binding"/>
    <property type="evidence" value="ECO:0007669"/>
    <property type="project" value="UniProtKB-KW"/>
</dbReference>
<evidence type="ECO:0000256" key="1">
    <source>
        <dbReference type="ARBA" id="ARBA00022723"/>
    </source>
</evidence>
<keyword evidence="1" id="KW-0479">Metal-binding</keyword>
<feature type="domain" description="MBD" evidence="5">
    <location>
        <begin position="572"/>
        <end position="653"/>
    </location>
</feature>
<protein>
    <recommendedName>
        <fullName evidence="5">MBD domain-containing protein</fullName>
    </recommendedName>
</protein>
<dbReference type="Gene3D" id="3.30.890.10">
    <property type="entry name" value="Methyl-cpg-binding Protein 2, Chain A"/>
    <property type="match status" value="3"/>
</dbReference>
<evidence type="ECO:0000313" key="7">
    <source>
        <dbReference type="Proteomes" id="UP001497623"/>
    </source>
</evidence>
<keyword evidence="3" id="KW-0863">Zinc-finger</keyword>
<keyword evidence="2" id="KW-0677">Repeat</keyword>
<dbReference type="EMBL" id="CAXKWB010000006">
    <property type="protein sequence ID" value="CAL4058590.1"/>
    <property type="molecule type" value="Genomic_DNA"/>
</dbReference>
<evidence type="ECO:0000256" key="3">
    <source>
        <dbReference type="ARBA" id="ARBA00022771"/>
    </source>
</evidence>
<dbReference type="GO" id="GO:0003677">
    <property type="term" value="F:DNA binding"/>
    <property type="evidence" value="ECO:0007669"/>
    <property type="project" value="InterPro"/>
</dbReference>
<dbReference type="SUPFAM" id="SSF54171">
    <property type="entry name" value="DNA-binding domain"/>
    <property type="match status" value="4"/>
</dbReference>
<evidence type="ECO:0000256" key="2">
    <source>
        <dbReference type="ARBA" id="ARBA00022737"/>
    </source>
</evidence>
<feature type="domain" description="MBD" evidence="5">
    <location>
        <begin position="400"/>
        <end position="475"/>
    </location>
</feature>
<evidence type="ECO:0000256" key="4">
    <source>
        <dbReference type="ARBA" id="ARBA00022833"/>
    </source>
</evidence>
<dbReference type="InterPro" id="IPR001739">
    <property type="entry name" value="Methyl_CpG_DNA-bd"/>
</dbReference>
<dbReference type="GO" id="GO:0005634">
    <property type="term" value="C:nucleus"/>
    <property type="evidence" value="ECO:0007669"/>
    <property type="project" value="TreeGrafter"/>
</dbReference>
<feature type="domain" description="MBD" evidence="5">
    <location>
        <begin position="489"/>
        <end position="560"/>
    </location>
</feature>
<gene>
    <name evidence="6" type="ORF">MNOR_LOCUS34</name>
</gene>
<dbReference type="Gene3D" id="3.30.160.60">
    <property type="entry name" value="Classic Zinc Finger"/>
    <property type="match status" value="1"/>
</dbReference>
<keyword evidence="7" id="KW-1185">Reference proteome</keyword>
<keyword evidence="4" id="KW-0862">Zinc</keyword>
<dbReference type="PANTHER" id="PTHR24403">
    <property type="entry name" value="ZINC FINGER PROTEIN"/>
    <property type="match status" value="1"/>
</dbReference>
<feature type="domain" description="MBD" evidence="5">
    <location>
        <begin position="316"/>
        <end position="390"/>
    </location>
</feature>
<reference evidence="6 7" key="1">
    <citation type="submission" date="2024-05" db="EMBL/GenBank/DDBJ databases">
        <authorList>
            <person name="Wallberg A."/>
        </authorList>
    </citation>
    <scope>NUCLEOTIDE SEQUENCE [LARGE SCALE GENOMIC DNA]</scope>
</reference>
<dbReference type="PROSITE" id="PS00028">
    <property type="entry name" value="ZINC_FINGER_C2H2_1"/>
    <property type="match status" value="2"/>
</dbReference>
<dbReference type="PANTHER" id="PTHR24403:SF67">
    <property type="entry name" value="FI01116P-RELATED"/>
    <property type="match status" value="1"/>
</dbReference>
<evidence type="ECO:0000313" key="6">
    <source>
        <dbReference type="EMBL" id="CAL4058590.1"/>
    </source>
</evidence>
<dbReference type="InterPro" id="IPR013087">
    <property type="entry name" value="Znf_C2H2_type"/>
</dbReference>
<proteinExistence type="predicted"/>
<dbReference type="SMART" id="SM00355">
    <property type="entry name" value="ZnF_C2H2"/>
    <property type="match status" value="4"/>
</dbReference>
<dbReference type="GO" id="GO:0010468">
    <property type="term" value="P:regulation of gene expression"/>
    <property type="evidence" value="ECO:0007669"/>
    <property type="project" value="TreeGrafter"/>
</dbReference>
<organism evidence="6 7">
    <name type="scientific">Meganyctiphanes norvegica</name>
    <name type="common">Northern krill</name>
    <name type="synonym">Thysanopoda norvegica</name>
    <dbReference type="NCBI Taxonomy" id="48144"/>
    <lineage>
        <taxon>Eukaryota</taxon>
        <taxon>Metazoa</taxon>
        <taxon>Ecdysozoa</taxon>
        <taxon>Arthropoda</taxon>
        <taxon>Crustacea</taxon>
        <taxon>Multicrustacea</taxon>
        <taxon>Malacostraca</taxon>
        <taxon>Eumalacostraca</taxon>
        <taxon>Eucarida</taxon>
        <taxon>Euphausiacea</taxon>
        <taxon>Euphausiidae</taxon>
        <taxon>Meganyctiphanes</taxon>
    </lineage>
</organism>
<sequence>MNNIGSGEIDIDLFECSECDFKCSSKDDVIEHSVIHQCPRIVNENTSMEIEPETCTQYSPDRFGYGINAYNHVLKTDPISYEEISTNNIYHSNKDTPDINSYDINTYKSVVKTEPISYEEISKEEPFYDNNDIPDIKGNDIKTYKPVVKTELIPYEEISKDEPYQNNNETPDINSYDIDTYKTVVKTETMLYEEIYSDDPYHEHEIGNKKLKVEKTQIEHKFNPDYSPFQISEHANIYQDQNSNIYGNYGIEALQSGYENTHLCNKKGTLNTTNNGKVLGSVSYLSELSQNNLFLSNSSQGLTPWEMTSARTPRIEVEVDNTGLYIPPGWNRKLYIRTGPFTGNKVRYDCYYFTELGKIIRSKKDAHDYLNKNPSADVDIGKLTFPLGQKMRMPDNPRLEVDVDNTGIYIPESWQRKLIMSKNPKAKIKYRIIYICPEGKRFLCKSGIYLHIFRSDRIKDKHVDLEQMNFSVSQNLIENCHKSTKEKKLPIIDNTGVYIPEGWQRTLNVKGNKNSKINYISPEGDIYWDKSQVCGYIYNSDRIGYKDIEVEKMNFSARSPSCLTKKKQCNPIRVLDNTGIYIPEGWQRKLYMKKKTTYKNKKTYKKIYGISYVTPEGKILRSKKDACKYLSHADIVLGIDVDVDNLNFFIAGQPKTTKKWNTNIEKDKVFGLVFSYIFDVRTMCNKLYLCRLCSYLSSSKSDAYSHINEHIQKLYNELPPTVDLPNKYNYFVCTDCHGKIMRRKDVKVHMQTHSIKQISGTVIGVRCEYDDRKHVKKIVHCCEVCDFASMKYIDIYRHISVHNTDEIHAADNDKYNTHANEVDENPLYSLHTYRDSDDNDGINNRDVPASKIHYGRSYIKYRGRLREMEVDNTGKYIPKGWQRKVFGYKKGQRVGYYHVCYISPFGKTLRAADQVPEYIKWLKSQQVIEPLDVEKFDFSVLSHNLPKRIPLVITM</sequence>